<sequence length="175" mass="19156">MSSGSEPRSSGRSLDVLCDVMVPTETEIGKTIDNSAHSSRDNENIRLSPVTLCCVTLAVWLCCGAHTEASVLNLKRFIGCAVREFTFQARKPGCGGLHITTDACWGRCETWEKPVLDPPFIESHQRVCTYNETRLETVQLPNCSADVDPSYTYPVALRCDCGVCLTSTTECITSV</sequence>
<evidence type="ECO:0000256" key="8">
    <source>
        <dbReference type="ARBA" id="ARBA00054534"/>
    </source>
</evidence>
<evidence type="ECO:0000313" key="13">
    <source>
        <dbReference type="EMBL" id="RXN05042.1"/>
    </source>
</evidence>
<reference evidence="13 15" key="1">
    <citation type="submission" date="2018-03" db="EMBL/GenBank/DDBJ databases">
        <title>Draft genome sequence of Rohu Carp (Labeo rohita).</title>
        <authorList>
            <person name="Das P."/>
            <person name="Kushwaha B."/>
            <person name="Joshi C.G."/>
            <person name="Kumar D."/>
            <person name="Nagpure N.S."/>
            <person name="Sahoo L."/>
            <person name="Das S.P."/>
            <person name="Bit A."/>
            <person name="Patnaik S."/>
            <person name="Meher P.K."/>
            <person name="Jayasankar P."/>
            <person name="Koringa P.G."/>
            <person name="Patel N.V."/>
            <person name="Hinsu A.T."/>
            <person name="Kumar R."/>
            <person name="Pandey M."/>
            <person name="Agarwal S."/>
            <person name="Srivastava S."/>
            <person name="Singh M."/>
            <person name="Iquebal M.A."/>
            <person name="Jaiswal S."/>
            <person name="Angadi U.B."/>
            <person name="Kumar N."/>
            <person name="Raza M."/>
            <person name="Shah T.M."/>
            <person name="Rai A."/>
            <person name="Jena J.K."/>
        </authorList>
    </citation>
    <scope>NUCLEOTIDE SEQUENCE [LARGE SCALE GENOMIC DNA]</scope>
    <source>
        <strain evidence="13">DASCIFA01</strain>
        <tissue evidence="13">Testis</tissue>
    </source>
</reference>
<name>A0A498L9Z4_LABRO</name>
<gene>
    <name evidence="14" type="ORF">ROHU_030590</name>
    <name evidence="13" type="ORF">ROHU_033645</name>
</gene>
<dbReference type="InterPro" id="IPR006208">
    <property type="entry name" value="Glyco_hormone_CN"/>
</dbReference>
<dbReference type="GO" id="GO:0005179">
    <property type="term" value="F:hormone activity"/>
    <property type="evidence" value="ECO:0007669"/>
    <property type="project" value="UniProtKB-KW"/>
</dbReference>
<protein>
    <recommendedName>
        <fullName evidence="10">Glycoprotein hormone beta-5</fullName>
    </recommendedName>
    <alternativeName>
        <fullName evidence="11">Thyrostimulin subunit beta</fullName>
    </alternativeName>
</protein>
<dbReference type="CDD" id="cd00069">
    <property type="entry name" value="GHB_like"/>
    <property type="match status" value="1"/>
</dbReference>
<accession>A0A498L9Z4</accession>
<comment type="similarity">
    <text evidence="2">Belongs to the glycoprotein hormones subunit beta family.</text>
</comment>
<evidence type="ECO:0000256" key="4">
    <source>
        <dbReference type="ARBA" id="ARBA00022702"/>
    </source>
</evidence>
<keyword evidence="6" id="KW-1015">Disulfide bond</keyword>
<evidence type="ECO:0000256" key="10">
    <source>
        <dbReference type="ARBA" id="ARBA00068436"/>
    </source>
</evidence>
<evidence type="ECO:0000259" key="12">
    <source>
        <dbReference type="Pfam" id="PF00007"/>
    </source>
</evidence>
<keyword evidence="3" id="KW-0964">Secreted</keyword>
<evidence type="ECO:0000256" key="3">
    <source>
        <dbReference type="ARBA" id="ARBA00022525"/>
    </source>
</evidence>
<dbReference type="PANTHER" id="PTHR11515:SF14">
    <property type="entry name" value="GLYCOPROTEIN HORMONE BETA-5"/>
    <property type="match status" value="1"/>
</dbReference>
<dbReference type="Proteomes" id="UP000290572">
    <property type="component" value="Unassembled WGS sequence"/>
</dbReference>
<comment type="function">
    <text evidence="8">Functions as a heterodimeric glycoprotein hormone with GPHA2 able to bind and activate the thyroid-stimulating hormone receptor (TSHR), leading to increased cAMP production. Plays a central role in controlling thyroid cell metabolism.</text>
</comment>
<dbReference type="STRING" id="84645.A0A498L9Z4"/>
<dbReference type="EMBL" id="QBIY01013198">
    <property type="protein sequence ID" value="RXN10520.1"/>
    <property type="molecule type" value="Genomic_DNA"/>
</dbReference>
<evidence type="ECO:0000313" key="14">
    <source>
        <dbReference type="EMBL" id="RXN10520.1"/>
    </source>
</evidence>
<dbReference type="GO" id="GO:0007186">
    <property type="term" value="P:G protein-coupled receptor signaling pathway"/>
    <property type="evidence" value="ECO:0007669"/>
    <property type="project" value="TreeGrafter"/>
</dbReference>
<dbReference type="Gene3D" id="2.10.90.10">
    <property type="entry name" value="Cystine-knot cytokines"/>
    <property type="match status" value="1"/>
</dbReference>
<dbReference type="AlphaFoldDB" id="A0A498L9Z4"/>
<keyword evidence="5" id="KW-0732">Signal</keyword>
<dbReference type="GO" id="GO:0005615">
    <property type="term" value="C:extracellular space"/>
    <property type="evidence" value="ECO:0007669"/>
    <property type="project" value="TreeGrafter"/>
</dbReference>
<evidence type="ECO:0000256" key="2">
    <source>
        <dbReference type="ARBA" id="ARBA00006552"/>
    </source>
</evidence>
<dbReference type="Pfam" id="PF00007">
    <property type="entry name" value="Cys_knot"/>
    <property type="match status" value="1"/>
</dbReference>
<feature type="domain" description="Glycoprotein hormone subunit beta" evidence="12">
    <location>
        <begin position="79"/>
        <end position="172"/>
    </location>
</feature>
<dbReference type="InterPro" id="IPR029034">
    <property type="entry name" value="Cystine-knot_cytokine"/>
</dbReference>
<dbReference type="SUPFAM" id="SSF57501">
    <property type="entry name" value="Cystine-knot cytokines"/>
    <property type="match status" value="1"/>
</dbReference>
<keyword evidence="15" id="KW-1185">Reference proteome</keyword>
<organism evidence="13 15">
    <name type="scientific">Labeo rohita</name>
    <name type="common">Indian major carp</name>
    <name type="synonym">Cyprinus rohita</name>
    <dbReference type="NCBI Taxonomy" id="84645"/>
    <lineage>
        <taxon>Eukaryota</taxon>
        <taxon>Metazoa</taxon>
        <taxon>Chordata</taxon>
        <taxon>Craniata</taxon>
        <taxon>Vertebrata</taxon>
        <taxon>Euteleostomi</taxon>
        <taxon>Actinopterygii</taxon>
        <taxon>Neopterygii</taxon>
        <taxon>Teleostei</taxon>
        <taxon>Ostariophysi</taxon>
        <taxon>Cypriniformes</taxon>
        <taxon>Cyprinidae</taxon>
        <taxon>Labeoninae</taxon>
        <taxon>Labeonini</taxon>
        <taxon>Labeo</taxon>
    </lineage>
</organism>
<dbReference type="PANTHER" id="PTHR11515">
    <property type="entry name" value="GLYCOPROTEIN HORMONE BETA CHAIN"/>
    <property type="match status" value="1"/>
</dbReference>
<keyword evidence="4" id="KW-0372">Hormone</keyword>
<dbReference type="InterPro" id="IPR001545">
    <property type="entry name" value="Gonadotropin_bsu"/>
</dbReference>
<proteinExistence type="inferred from homology"/>
<comment type="subunit">
    <text evidence="9">Heterodimer with GPHA2; this heterodimer interacts with thyroid-stimulating hormone receptor (TSHR), and hence stimulates cAMP production.</text>
</comment>
<evidence type="ECO:0000256" key="7">
    <source>
        <dbReference type="ARBA" id="ARBA00023180"/>
    </source>
</evidence>
<keyword evidence="7" id="KW-0325">Glycoprotein</keyword>
<dbReference type="SMART" id="SM00068">
    <property type="entry name" value="GHB"/>
    <property type="match status" value="1"/>
</dbReference>
<evidence type="ECO:0000256" key="9">
    <source>
        <dbReference type="ARBA" id="ARBA00064459"/>
    </source>
</evidence>
<dbReference type="FunFam" id="2.10.90.10:FF:000029">
    <property type="entry name" value="glycoprotein hormone beta-5"/>
    <property type="match status" value="1"/>
</dbReference>
<dbReference type="GO" id="GO:0002155">
    <property type="term" value="P:regulation of thyroid hormone receptor signaling pathway"/>
    <property type="evidence" value="ECO:0007669"/>
    <property type="project" value="TreeGrafter"/>
</dbReference>
<dbReference type="GO" id="GO:0005737">
    <property type="term" value="C:cytoplasm"/>
    <property type="evidence" value="ECO:0007669"/>
    <property type="project" value="TreeGrafter"/>
</dbReference>
<evidence type="ECO:0000256" key="6">
    <source>
        <dbReference type="ARBA" id="ARBA00023157"/>
    </source>
</evidence>
<evidence type="ECO:0000256" key="5">
    <source>
        <dbReference type="ARBA" id="ARBA00022729"/>
    </source>
</evidence>
<evidence type="ECO:0000256" key="11">
    <source>
        <dbReference type="ARBA" id="ARBA00079540"/>
    </source>
</evidence>
<evidence type="ECO:0000256" key="1">
    <source>
        <dbReference type="ARBA" id="ARBA00004613"/>
    </source>
</evidence>
<evidence type="ECO:0000313" key="15">
    <source>
        <dbReference type="Proteomes" id="UP000290572"/>
    </source>
</evidence>
<comment type="subcellular location">
    <subcellularLocation>
        <location evidence="1">Secreted</location>
    </subcellularLocation>
</comment>
<comment type="caution">
    <text evidence="13">The sequence shown here is derived from an EMBL/GenBank/DDBJ whole genome shotgun (WGS) entry which is preliminary data.</text>
</comment>
<dbReference type="EMBL" id="QBIY01013424">
    <property type="protein sequence ID" value="RXN05042.1"/>
    <property type="molecule type" value="Genomic_DNA"/>
</dbReference>